<evidence type="ECO:0000313" key="9">
    <source>
        <dbReference type="Proteomes" id="UP001500547"/>
    </source>
</evidence>
<dbReference type="InterPro" id="IPR004089">
    <property type="entry name" value="MCPsignal_dom"/>
</dbReference>
<evidence type="ECO:0000256" key="4">
    <source>
        <dbReference type="SAM" id="Coils"/>
    </source>
</evidence>
<reference evidence="9" key="1">
    <citation type="journal article" date="2019" name="Int. J. Syst. Evol. Microbiol.">
        <title>The Global Catalogue of Microorganisms (GCM) 10K type strain sequencing project: providing services to taxonomists for standard genome sequencing and annotation.</title>
        <authorList>
            <consortium name="The Broad Institute Genomics Platform"/>
            <consortium name="The Broad Institute Genome Sequencing Center for Infectious Disease"/>
            <person name="Wu L."/>
            <person name="Ma J."/>
        </authorList>
    </citation>
    <scope>NUCLEOTIDE SEQUENCE [LARGE SCALE GENOMIC DNA]</scope>
    <source>
        <strain evidence="9">JCM 18715</strain>
    </source>
</reference>
<dbReference type="PANTHER" id="PTHR32089">
    <property type="entry name" value="METHYL-ACCEPTING CHEMOTAXIS PROTEIN MCPB"/>
    <property type="match status" value="1"/>
</dbReference>
<feature type="domain" description="HAMP" evidence="7">
    <location>
        <begin position="160"/>
        <end position="213"/>
    </location>
</feature>
<evidence type="ECO:0000259" key="6">
    <source>
        <dbReference type="PROSITE" id="PS50111"/>
    </source>
</evidence>
<evidence type="ECO:0000313" key="8">
    <source>
        <dbReference type="EMBL" id="GAA5166479.1"/>
    </source>
</evidence>
<dbReference type="Gene3D" id="1.10.287.950">
    <property type="entry name" value="Methyl-accepting chemotaxis protein"/>
    <property type="match status" value="1"/>
</dbReference>
<evidence type="ECO:0000259" key="7">
    <source>
        <dbReference type="PROSITE" id="PS50885"/>
    </source>
</evidence>
<feature type="domain" description="Methyl-accepting transducer" evidence="6">
    <location>
        <begin position="218"/>
        <end position="454"/>
    </location>
</feature>
<dbReference type="PROSITE" id="PS50885">
    <property type="entry name" value="HAMP"/>
    <property type="match status" value="1"/>
</dbReference>
<accession>A0ABP9QS33</accession>
<dbReference type="InterPro" id="IPR024478">
    <property type="entry name" value="HlyB_4HB_MCP"/>
</dbReference>
<keyword evidence="5" id="KW-0472">Membrane</keyword>
<dbReference type="Pfam" id="PF12729">
    <property type="entry name" value="4HB_MCP_1"/>
    <property type="match status" value="1"/>
</dbReference>
<gene>
    <name evidence="8" type="ORF">GCM10025770_23670</name>
</gene>
<keyword evidence="5" id="KW-1133">Transmembrane helix</keyword>
<organism evidence="8 9">
    <name type="scientific">Viridibacterium curvum</name>
    <dbReference type="NCBI Taxonomy" id="1101404"/>
    <lineage>
        <taxon>Bacteria</taxon>
        <taxon>Pseudomonadati</taxon>
        <taxon>Pseudomonadota</taxon>
        <taxon>Betaproteobacteria</taxon>
        <taxon>Rhodocyclales</taxon>
        <taxon>Rhodocyclaceae</taxon>
        <taxon>Viridibacterium</taxon>
    </lineage>
</organism>
<comment type="similarity">
    <text evidence="2">Belongs to the methyl-accepting chemotaxis (MCP) protein family.</text>
</comment>
<dbReference type="Pfam" id="PF00015">
    <property type="entry name" value="MCPsignal"/>
    <property type="match status" value="1"/>
</dbReference>
<dbReference type="CDD" id="cd06225">
    <property type="entry name" value="HAMP"/>
    <property type="match status" value="1"/>
</dbReference>
<proteinExistence type="inferred from homology"/>
<dbReference type="CDD" id="cd11386">
    <property type="entry name" value="MCP_signal"/>
    <property type="match status" value="1"/>
</dbReference>
<dbReference type="RefSeq" id="WP_345533172.1">
    <property type="nucleotide sequence ID" value="NZ_BAABLD010000008.1"/>
</dbReference>
<protein>
    <submittedName>
        <fullName evidence="8">Methyl-accepting chemotaxis protein</fullName>
    </submittedName>
</protein>
<feature type="transmembrane region" description="Helical" evidence="5">
    <location>
        <begin position="138"/>
        <end position="159"/>
    </location>
</feature>
<dbReference type="Pfam" id="PF00672">
    <property type="entry name" value="HAMP"/>
    <property type="match status" value="1"/>
</dbReference>
<keyword evidence="5" id="KW-0812">Transmembrane</keyword>
<dbReference type="CDD" id="cd19411">
    <property type="entry name" value="MCP2201-like_sensor"/>
    <property type="match status" value="1"/>
</dbReference>
<evidence type="ECO:0000256" key="1">
    <source>
        <dbReference type="ARBA" id="ARBA00023224"/>
    </source>
</evidence>
<keyword evidence="9" id="KW-1185">Reference proteome</keyword>
<keyword evidence="1 3" id="KW-0807">Transducer</keyword>
<feature type="coiled-coil region" evidence="4">
    <location>
        <begin position="28"/>
        <end position="59"/>
    </location>
</feature>
<dbReference type="PANTHER" id="PTHR32089:SF112">
    <property type="entry name" value="LYSOZYME-LIKE PROTEIN-RELATED"/>
    <property type="match status" value="1"/>
</dbReference>
<dbReference type="PROSITE" id="PS50111">
    <property type="entry name" value="CHEMOTAXIS_TRANSDUC_2"/>
    <property type="match status" value="1"/>
</dbReference>
<dbReference type="InterPro" id="IPR047347">
    <property type="entry name" value="YvaQ-like_sensor"/>
</dbReference>
<name>A0ABP9QS33_9RHOO</name>
<dbReference type="SMART" id="SM00283">
    <property type="entry name" value="MA"/>
    <property type="match status" value="1"/>
</dbReference>
<dbReference type="SUPFAM" id="SSF58104">
    <property type="entry name" value="Methyl-accepting chemotaxis protein (MCP) signaling domain"/>
    <property type="match status" value="1"/>
</dbReference>
<evidence type="ECO:0000256" key="3">
    <source>
        <dbReference type="PROSITE-ProRule" id="PRU00284"/>
    </source>
</evidence>
<sequence length="490" mass="52168">MRWIRPKSTFCACSWALRDILINDHAKLAQIEKDIEETRADLEAQLKKYSDELIDSDEDRALLTAAQTAIKAFDQHVAKVLDLSRQGNDDAARQAIEQDLLPAGVAAYKALEDVAASNEETALKEGNAAESFGRTARVFSLVVMTLAIALVGGMGFLLVRGISDALRGVQQAVGQIQRNRDFTVRVPVLQRDELGLMAEDLNRLLDSLRSNLKAIAEGAHSVASALSRVASTSNQVESSAQAQSSAAAGMAAAVEEMTVSINHVGDRAGEANNLSKESGRLSKSGEDVIGQTVRDINQISNTVGQASERIRELGAQTDKISSVVAVIREVADQTNLLALNAAIEAARAGEQGRGFAVVADEVRKLAERTAQSTQEISAMVEAVRAGARGAVEGMEEAVTRVSDGVSRAQDASQAIQQIGVASHSAIEMVSEITDAIREQSSTSNSIAQQVERIAQMAEESSAAAGESASSARELDKLAESMQRIVASYRL</sequence>
<evidence type="ECO:0000256" key="2">
    <source>
        <dbReference type="ARBA" id="ARBA00029447"/>
    </source>
</evidence>
<keyword evidence="4" id="KW-0175">Coiled coil</keyword>
<evidence type="ECO:0000256" key="5">
    <source>
        <dbReference type="SAM" id="Phobius"/>
    </source>
</evidence>
<dbReference type="EMBL" id="BAABLD010000008">
    <property type="protein sequence ID" value="GAA5166479.1"/>
    <property type="molecule type" value="Genomic_DNA"/>
</dbReference>
<dbReference type="SMART" id="SM00304">
    <property type="entry name" value="HAMP"/>
    <property type="match status" value="2"/>
</dbReference>
<dbReference type="Proteomes" id="UP001500547">
    <property type="component" value="Unassembled WGS sequence"/>
</dbReference>
<dbReference type="InterPro" id="IPR003660">
    <property type="entry name" value="HAMP_dom"/>
</dbReference>
<feature type="coiled-coil region" evidence="4">
    <location>
        <begin position="191"/>
        <end position="218"/>
    </location>
</feature>
<comment type="caution">
    <text evidence="8">The sequence shown here is derived from an EMBL/GenBank/DDBJ whole genome shotgun (WGS) entry which is preliminary data.</text>
</comment>